<sequence>MPKELTENRQQWWKQYRKRKTATILRILRGMQGLTVEELAARTLPVLVSPDRKTIELISACLQWAESKGWMWSKETKHLKWDRKRGQLAVRTDQVWYLTPEGVSKADRSKRAS</sequence>
<dbReference type="Proteomes" id="UP000317243">
    <property type="component" value="Unassembled WGS sequence"/>
</dbReference>
<protein>
    <submittedName>
        <fullName evidence="1">Uncharacterized protein</fullName>
    </submittedName>
</protein>
<keyword evidence="2" id="KW-1185">Reference proteome</keyword>
<dbReference type="EMBL" id="SIHI01000001">
    <property type="protein sequence ID" value="TWT58990.1"/>
    <property type="molecule type" value="Genomic_DNA"/>
</dbReference>
<reference evidence="1 2" key="1">
    <citation type="submission" date="2019-02" db="EMBL/GenBank/DDBJ databases">
        <title>Deep-cultivation of Planctomycetes and their phenomic and genomic characterization uncovers novel biology.</title>
        <authorList>
            <person name="Wiegand S."/>
            <person name="Jogler M."/>
            <person name="Boedeker C."/>
            <person name="Pinto D."/>
            <person name="Vollmers J."/>
            <person name="Rivas-Marin E."/>
            <person name="Kohn T."/>
            <person name="Peeters S.H."/>
            <person name="Heuer A."/>
            <person name="Rast P."/>
            <person name="Oberbeckmann S."/>
            <person name="Bunk B."/>
            <person name="Jeske O."/>
            <person name="Meyerdierks A."/>
            <person name="Storesund J.E."/>
            <person name="Kallscheuer N."/>
            <person name="Luecker S."/>
            <person name="Lage O.M."/>
            <person name="Pohl T."/>
            <person name="Merkel B.J."/>
            <person name="Hornburger P."/>
            <person name="Mueller R.-W."/>
            <person name="Bruemmer F."/>
            <person name="Labrenz M."/>
            <person name="Spormann A.M."/>
            <person name="Op Den Camp H."/>
            <person name="Overmann J."/>
            <person name="Amann R."/>
            <person name="Jetten M.S.M."/>
            <person name="Mascher T."/>
            <person name="Medema M.H."/>
            <person name="Devos D.P."/>
            <person name="Kaster A.-K."/>
            <person name="Ovreas L."/>
            <person name="Rohde M."/>
            <person name="Galperin M.Y."/>
            <person name="Jogler C."/>
        </authorList>
    </citation>
    <scope>NUCLEOTIDE SEQUENCE [LARGE SCALE GENOMIC DNA]</scope>
    <source>
        <strain evidence="1 2">KOR42</strain>
    </source>
</reference>
<name>A0A5C5X7R0_9PLAN</name>
<dbReference type="RefSeq" id="WP_146509755.1">
    <property type="nucleotide sequence ID" value="NZ_SIHI01000001.1"/>
</dbReference>
<dbReference type="AlphaFoldDB" id="A0A5C5X7R0"/>
<comment type="caution">
    <text evidence="1">The sequence shown here is derived from an EMBL/GenBank/DDBJ whole genome shotgun (WGS) entry which is preliminary data.</text>
</comment>
<organism evidence="1 2">
    <name type="scientific">Thalassoglobus neptunius</name>
    <dbReference type="NCBI Taxonomy" id="1938619"/>
    <lineage>
        <taxon>Bacteria</taxon>
        <taxon>Pseudomonadati</taxon>
        <taxon>Planctomycetota</taxon>
        <taxon>Planctomycetia</taxon>
        <taxon>Planctomycetales</taxon>
        <taxon>Planctomycetaceae</taxon>
        <taxon>Thalassoglobus</taxon>
    </lineage>
</organism>
<evidence type="ECO:0000313" key="2">
    <source>
        <dbReference type="Proteomes" id="UP000317243"/>
    </source>
</evidence>
<evidence type="ECO:0000313" key="1">
    <source>
        <dbReference type="EMBL" id="TWT58990.1"/>
    </source>
</evidence>
<accession>A0A5C5X7R0</accession>
<gene>
    <name evidence="1" type="ORF">KOR42_23770</name>
</gene>
<proteinExistence type="predicted"/>